<gene>
    <name evidence="9" type="ORF">SAMN05216372_101608</name>
</gene>
<evidence type="ECO:0000313" key="9">
    <source>
        <dbReference type="EMBL" id="SFD39838.1"/>
    </source>
</evidence>
<comment type="subcellular location">
    <subcellularLocation>
        <location evidence="1">Cell envelope</location>
    </subcellularLocation>
</comment>
<dbReference type="InterPro" id="IPR006143">
    <property type="entry name" value="RND_pump_MFP"/>
</dbReference>
<dbReference type="Pfam" id="PF25917">
    <property type="entry name" value="BSH_RND"/>
    <property type="match status" value="1"/>
</dbReference>
<feature type="domain" description="CusB-like beta-barrel" evidence="7">
    <location>
        <begin position="217"/>
        <end position="280"/>
    </location>
</feature>
<evidence type="ECO:0000256" key="5">
    <source>
        <dbReference type="SAM" id="SignalP"/>
    </source>
</evidence>
<dbReference type="Gene3D" id="2.40.50.100">
    <property type="match status" value="1"/>
</dbReference>
<feature type="domain" description="Multidrug resistance protein MdtA-like C-terminal permuted SH3" evidence="8">
    <location>
        <begin position="290"/>
        <end position="345"/>
    </location>
</feature>
<sequence length="371" mass="39402">MPPVPTSALPRLAVALLAFALLAGCSDEPPPAPKSPRVKVATVSQVDYAADATVTGDVQARVQTDLSFRVGGKITERLVDVGDTVKADQVLARLDPQDQRNAVRSAEAAAEAARAQVKLSAANLWRQQQLLPKGYTSRSEYDSAVASDRSARNSLAAAEAQLADAREQAGYTELRAESDGVITARQAEVGQVVQAATPIFGLAREGARDAVFNVFEALLVEPGQAVQVSLLDNPEVTARGVVREVNPQVSAQSGTVQVKVSLEEVQAAMTLGSAVSAHVSNPVVRSVELPWSALTKAESEPAVWRLGEDDTVQLHPVQVGRYLTDKVIIRAGLNDGDRVVVAGGQLLHPGQKVEIAEARAQNQQQQQEQQP</sequence>
<name>A0A1I1S5J5_PSEOC</name>
<dbReference type="Pfam" id="PF25967">
    <property type="entry name" value="RND-MFP_C"/>
    <property type="match status" value="1"/>
</dbReference>
<keyword evidence="3" id="KW-0813">Transport</keyword>
<evidence type="ECO:0000256" key="2">
    <source>
        <dbReference type="ARBA" id="ARBA00009477"/>
    </source>
</evidence>
<feature type="signal peptide" evidence="5">
    <location>
        <begin position="1"/>
        <end position="23"/>
    </location>
</feature>
<dbReference type="GO" id="GO:1990281">
    <property type="term" value="C:efflux pump complex"/>
    <property type="evidence" value="ECO:0007669"/>
    <property type="project" value="TreeGrafter"/>
</dbReference>
<keyword evidence="10" id="KW-1185">Reference proteome</keyword>
<protein>
    <submittedName>
        <fullName evidence="9">RND family efflux transporter, MFP subunit</fullName>
    </submittedName>
</protein>
<evidence type="ECO:0000259" key="6">
    <source>
        <dbReference type="Pfam" id="PF25917"/>
    </source>
</evidence>
<dbReference type="InterPro" id="IPR058625">
    <property type="entry name" value="MdtA-like_BSH"/>
</dbReference>
<evidence type="ECO:0000256" key="3">
    <source>
        <dbReference type="ARBA" id="ARBA00022448"/>
    </source>
</evidence>
<feature type="chain" id="PRO_5017466463" evidence="5">
    <location>
        <begin position="24"/>
        <end position="371"/>
    </location>
</feature>
<dbReference type="PANTHER" id="PTHR30469">
    <property type="entry name" value="MULTIDRUG RESISTANCE PROTEIN MDTA"/>
    <property type="match status" value="1"/>
</dbReference>
<feature type="domain" description="Multidrug resistance protein MdtA-like barrel-sandwich hybrid" evidence="6">
    <location>
        <begin position="65"/>
        <end position="198"/>
    </location>
</feature>
<accession>A0A1I1S5J5</accession>
<keyword evidence="5" id="KW-0732">Signal</keyword>
<proteinExistence type="inferred from homology"/>
<comment type="similarity">
    <text evidence="2">Belongs to the membrane fusion protein (MFP) (TC 8.A.1) family.</text>
</comment>
<evidence type="ECO:0000259" key="7">
    <source>
        <dbReference type="Pfam" id="PF25954"/>
    </source>
</evidence>
<dbReference type="RefSeq" id="WP_093500791.1">
    <property type="nucleotide sequence ID" value="NZ_BSSG01000001.1"/>
</dbReference>
<dbReference type="Gene3D" id="1.10.287.470">
    <property type="entry name" value="Helix hairpin bin"/>
    <property type="match status" value="1"/>
</dbReference>
<dbReference type="Gene3D" id="2.40.30.170">
    <property type="match status" value="1"/>
</dbReference>
<evidence type="ECO:0000259" key="8">
    <source>
        <dbReference type="Pfam" id="PF25967"/>
    </source>
</evidence>
<organism evidence="9 10">
    <name type="scientific">Pseudomonas straminea</name>
    <dbReference type="NCBI Taxonomy" id="47882"/>
    <lineage>
        <taxon>Bacteria</taxon>
        <taxon>Pseudomonadati</taxon>
        <taxon>Pseudomonadota</taxon>
        <taxon>Gammaproteobacteria</taxon>
        <taxon>Pseudomonadales</taxon>
        <taxon>Pseudomonadaceae</taxon>
        <taxon>Phytopseudomonas</taxon>
    </lineage>
</organism>
<dbReference type="NCBIfam" id="TIGR01730">
    <property type="entry name" value="RND_mfp"/>
    <property type="match status" value="1"/>
</dbReference>
<evidence type="ECO:0000256" key="4">
    <source>
        <dbReference type="ARBA" id="ARBA00023054"/>
    </source>
</evidence>
<dbReference type="GO" id="GO:0015562">
    <property type="term" value="F:efflux transmembrane transporter activity"/>
    <property type="evidence" value="ECO:0007669"/>
    <property type="project" value="TreeGrafter"/>
</dbReference>
<dbReference type="AlphaFoldDB" id="A0A1I1S5J5"/>
<keyword evidence="4" id="KW-0175">Coiled coil</keyword>
<dbReference type="Proteomes" id="UP000243950">
    <property type="component" value="Unassembled WGS sequence"/>
</dbReference>
<dbReference type="Gene3D" id="2.40.420.20">
    <property type="match status" value="1"/>
</dbReference>
<dbReference type="PANTHER" id="PTHR30469:SF18">
    <property type="entry name" value="RESISTANCE-NODULATION-CELL DIVISION (RND) EFFLUX MEMBRANE FUSION PROTEIN-RELATED"/>
    <property type="match status" value="1"/>
</dbReference>
<dbReference type="EMBL" id="FOMO01000001">
    <property type="protein sequence ID" value="SFD39838.1"/>
    <property type="molecule type" value="Genomic_DNA"/>
</dbReference>
<evidence type="ECO:0000313" key="10">
    <source>
        <dbReference type="Proteomes" id="UP000243950"/>
    </source>
</evidence>
<dbReference type="InterPro" id="IPR058792">
    <property type="entry name" value="Beta-barrel_RND_2"/>
</dbReference>
<dbReference type="InterPro" id="IPR058627">
    <property type="entry name" value="MdtA-like_C"/>
</dbReference>
<evidence type="ECO:0000256" key="1">
    <source>
        <dbReference type="ARBA" id="ARBA00004196"/>
    </source>
</evidence>
<dbReference type="SUPFAM" id="SSF111369">
    <property type="entry name" value="HlyD-like secretion proteins"/>
    <property type="match status" value="1"/>
</dbReference>
<dbReference type="Pfam" id="PF25954">
    <property type="entry name" value="Beta-barrel_RND_2"/>
    <property type="match status" value="1"/>
</dbReference>
<reference evidence="10" key="1">
    <citation type="submission" date="2016-10" db="EMBL/GenBank/DDBJ databases">
        <authorList>
            <person name="Varghese N."/>
            <person name="Submissions S."/>
        </authorList>
    </citation>
    <scope>NUCLEOTIDE SEQUENCE [LARGE SCALE GENOMIC DNA]</scope>
    <source>
        <strain evidence="10">JCM 2783</strain>
    </source>
</reference>